<evidence type="ECO:0000256" key="1">
    <source>
        <dbReference type="ARBA" id="ARBA00007692"/>
    </source>
</evidence>
<dbReference type="InterPro" id="IPR038538">
    <property type="entry name" value="MTERF_sf"/>
</dbReference>
<dbReference type="Gramene" id="arahy.Tifrunner.gnm2.ann2.Ah14g150800.1">
    <property type="protein sequence ID" value="arahy.Tifrunner.gnm2.ann2.Ah14g150800.1-CDS-1"/>
    <property type="gene ID" value="arahy.Tifrunner.gnm2.ann2.Ah14g150800"/>
</dbReference>
<proteinExistence type="inferred from homology"/>
<evidence type="ECO:0000256" key="2">
    <source>
        <dbReference type="ARBA" id="ARBA00022472"/>
    </source>
</evidence>
<dbReference type="GO" id="GO:0006353">
    <property type="term" value="P:DNA-templated transcription termination"/>
    <property type="evidence" value="ECO:0007669"/>
    <property type="project" value="UniProtKB-KW"/>
</dbReference>
<evidence type="ECO:0000256" key="3">
    <source>
        <dbReference type="ARBA" id="ARBA00022946"/>
    </source>
</evidence>
<dbReference type="SMR" id="A0A444ZGJ0"/>
<dbReference type="GO" id="GO:0003676">
    <property type="term" value="F:nucleic acid binding"/>
    <property type="evidence" value="ECO:0007669"/>
    <property type="project" value="InterPro"/>
</dbReference>
<dbReference type="FunFam" id="1.25.70.10:FF:000001">
    <property type="entry name" value="Mitochondrial transcription termination factor-like"/>
    <property type="match status" value="1"/>
</dbReference>
<dbReference type="Proteomes" id="UP000289738">
    <property type="component" value="Chromosome B04"/>
</dbReference>
<name>A0A444ZGJ0_ARAHY</name>
<gene>
    <name evidence="4" type="ORF">Ahy_B04g070353</name>
</gene>
<dbReference type="EMBL" id="SDMP01000014">
    <property type="protein sequence ID" value="RYR13258.1"/>
    <property type="molecule type" value="Genomic_DNA"/>
</dbReference>
<accession>A0A444ZGJ0</accession>
<comment type="caution">
    <text evidence="4">The sequence shown here is derived from an EMBL/GenBank/DDBJ whole genome shotgun (WGS) entry which is preliminary data.</text>
</comment>
<dbReference type="Pfam" id="PF02536">
    <property type="entry name" value="mTERF"/>
    <property type="match status" value="1"/>
</dbReference>
<keyword evidence="5" id="KW-1185">Reference proteome</keyword>
<keyword evidence="3" id="KW-0809">Transit peptide</keyword>
<dbReference type="AlphaFoldDB" id="A0A444ZGJ0"/>
<dbReference type="SMART" id="SM00733">
    <property type="entry name" value="Mterf"/>
    <property type="match status" value="6"/>
</dbReference>
<protein>
    <submittedName>
        <fullName evidence="4">Uncharacterized protein</fullName>
    </submittedName>
</protein>
<dbReference type="PANTHER" id="PTHR13068">
    <property type="entry name" value="CGI-12 PROTEIN-RELATED"/>
    <property type="match status" value="1"/>
</dbReference>
<dbReference type="InterPro" id="IPR003690">
    <property type="entry name" value="MTERF"/>
</dbReference>
<sequence>MSRLLILPKHFASINNPWPWLSLRLFSTRSSSSRPKGNSFTVSYLVGNCGFSPERAVSVSKRFSFKTSERPDTVIAFFRNIGLSQTTLFRVLQSMPQLLVASPERSLQPKIDFFKSKGFSTSDICKTIVNNPLILIRSVQVQIAPAFDFFDDMFPSRDKLIKAVMRNSSILYDFKIYVEPNIKLLREAGVPISHVIRLIEYCPRQLKANPKRFKEVLQEIKEMKFDPFKFQFVVAIYVNVTVGKSSLARRKGIYRKWGWTDGNIFAAFRNHPWCLVISDDKIEAMMDYLVNGLGYSASSISSNPWVLSMSLKRRIIPRGSVILVLQSKGLGRKLGLGTIFRCNEKIFLDKFIFRHEKEADDLLKLYQANLGKEQVHKRKECND</sequence>
<dbReference type="PANTHER" id="PTHR13068:SF166">
    <property type="entry name" value="TRANSCRIPTION TERMINATION FACTOR MTERF15, MITOCHONDRIAL-LIKE"/>
    <property type="match status" value="1"/>
</dbReference>
<evidence type="ECO:0000313" key="5">
    <source>
        <dbReference type="Proteomes" id="UP000289738"/>
    </source>
</evidence>
<comment type="similarity">
    <text evidence="1">Belongs to the mTERF family.</text>
</comment>
<dbReference type="STRING" id="3818.A0A444ZGJ0"/>
<dbReference type="OrthoDB" id="637682at2759"/>
<keyword evidence="2" id="KW-0804">Transcription</keyword>
<dbReference type="Gene3D" id="1.25.70.10">
    <property type="entry name" value="Transcription termination factor 3, mitochondrial"/>
    <property type="match status" value="2"/>
</dbReference>
<reference evidence="4 5" key="1">
    <citation type="submission" date="2019-01" db="EMBL/GenBank/DDBJ databases">
        <title>Sequencing of cultivated peanut Arachis hypogaea provides insights into genome evolution and oil improvement.</title>
        <authorList>
            <person name="Chen X."/>
        </authorList>
    </citation>
    <scope>NUCLEOTIDE SEQUENCE [LARGE SCALE GENOMIC DNA]</scope>
    <source>
        <strain evidence="5">cv. Fuhuasheng</strain>
        <tissue evidence="4">Leaves</tissue>
    </source>
</reference>
<keyword evidence="2" id="KW-0805">Transcription regulation</keyword>
<keyword evidence="2" id="KW-0806">Transcription termination</keyword>
<evidence type="ECO:0000313" key="4">
    <source>
        <dbReference type="EMBL" id="RYR13258.1"/>
    </source>
</evidence>
<organism evidence="4 5">
    <name type="scientific">Arachis hypogaea</name>
    <name type="common">Peanut</name>
    <dbReference type="NCBI Taxonomy" id="3818"/>
    <lineage>
        <taxon>Eukaryota</taxon>
        <taxon>Viridiplantae</taxon>
        <taxon>Streptophyta</taxon>
        <taxon>Embryophyta</taxon>
        <taxon>Tracheophyta</taxon>
        <taxon>Spermatophyta</taxon>
        <taxon>Magnoliopsida</taxon>
        <taxon>eudicotyledons</taxon>
        <taxon>Gunneridae</taxon>
        <taxon>Pentapetalae</taxon>
        <taxon>rosids</taxon>
        <taxon>fabids</taxon>
        <taxon>Fabales</taxon>
        <taxon>Fabaceae</taxon>
        <taxon>Papilionoideae</taxon>
        <taxon>50 kb inversion clade</taxon>
        <taxon>dalbergioids sensu lato</taxon>
        <taxon>Dalbergieae</taxon>
        <taxon>Pterocarpus clade</taxon>
        <taxon>Arachis</taxon>
    </lineage>
</organism>